<sequence>MVLFKQAGAMVSEGVDTVVVEGAATLVSVGEQQSLPDCLHIDVQKRKFKIQTNNLHQPARALLVAMMGIYVMKLVPVFDIAPNLMGPLEKRHSSESPVLNYQICIDMLMYLWPEHLPASLYWVSQSLSTFQ</sequence>
<organism evidence="1 2">
    <name type="scientific">Sphagnum troendelagicum</name>
    <dbReference type="NCBI Taxonomy" id="128251"/>
    <lineage>
        <taxon>Eukaryota</taxon>
        <taxon>Viridiplantae</taxon>
        <taxon>Streptophyta</taxon>
        <taxon>Embryophyta</taxon>
        <taxon>Bryophyta</taxon>
        <taxon>Sphagnophytina</taxon>
        <taxon>Sphagnopsida</taxon>
        <taxon>Sphagnales</taxon>
        <taxon>Sphagnaceae</taxon>
        <taxon>Sphagnum</taxon>
    </lineage>
</organism>
<gene>
    <name evidence="1" type="ORF">CSSPTR1EN2_LOCUS15031</name>
</gene>
<evidence type="ECO:0000313" key="2">
    <source>
        <dbReference type="Proteomes" id="UP001497512"/>
    </source>
</evidence>
<evidence type="ECO:0000313" key="1">
    <source>
        <dbReference type="EMBL" id="CAK9219962.1"/>
    </source>
</evidence>
<name>A0ABP0UEY8_9BRYO</name>
<reference evidence="1" key="1">
    <citation type="submission" date="2024-02" db="EMBL/GenBank/DDBJ databases">
        <authorList>
            <consortium name="ELIXIR-Norway"/>
            <consortium name="Elixir Norway"/>
        </authorList>
    </citation>
    <scope>NUCLEOTIDE SEQUENCE</scope>
</reference>
<accession>A0ABP0UEY8</accession>
<protein>
    <submittedName>
        <fullName evidence="1">Uncharacterized protein</fullName>
    </submittedName>
</protein>
<proteinExistence type="predicted"/>
<keyword evidence="2" id="KW-1185">Reference proteome</keyword>
<dbReference type="EMBL" id="OZ019895">
    <property type="protein sequence ID" value="CAK9219962.1"/>
    <property type="molecule type" value="Genomic_DNA"/>
</dbReference>
<dbReference type="Proteomes" id="UP001497512">
    <property type="component" value="Chromosome 3"/>
</dbReference>